<evidence type="ECO:0000313" key="3">
    <source>
        <dbReference type="EMBL" id="QSY58692.1"/>
    </source>
</evidence>
<dbReference type="EMBL" id="NMWV01000011">
    <property type="protein sequence ID" value="PLS25063.1"/>
    <property type="molecule type" value="Genomic_DNA"/>
</dbReference>
<dbReference type="RefSeq" id="WP_165781908.1">
    <property type="nucleotide sequence ID" value="NZ_CP071591.1"/>
</dbReference>
<evidence type="ECO:0000313" key="5">
    <source>
        <dbReference type="Proteomes" id="UP000663067"/>
    </source>
</evidence>
<reference evidence="2 4" key="1">
    <citation type="submission" date="2017-07" db="EMBL/GenBank/DDBJ databases">
        <title>Bifidobacterium novel species.</title>
        <authorList>
            <person name="Lugli G.A."/>
            <person name="Milani C."/>
            <person name="Duranti S."/>
            <person name="Mangifesta M."/>
        </authorList>
    </citation>
    <scope>NUCLEOTIDE SEQUENCE [LARGE SCALE GENOMIC DNA]</scope>
    <source>
        <strain evidence="2 4">45</strain>
    </source>
</reference>
<evidence type="ECO:0000256" key="1">
    <source>
        <dbReference type="SAM" id="Phobius"/>
    </source>
</evidence>
<keyword evidence="5" id="KW-1185">Reference proteome</keyword>
<keyword evidence="1" id="KW-0812">Transmembrane</keyword>
<keyword evidence="1" id="KW-1133">Transmembrane helix</keyword>
<keyword evidence="1" id="KW-0472">Membrane</keyword>
<dbReference type="AlphaFoldDB" id="A0A2N5ISX5"/>
<feature type="transmembrane region" description="Helical" evidence="1">
    <location>
        <begin position="35"/>
        <end position="53"/>
    </location>
</feature>
<accession>A0A2N5ISX5</accession>
<reference evidence="3 5" key="2">
    <citation type="submission" date="2021-03" db="EMBL/GenBank/DDBJ databases">
        <title>Genome sequencing of Bifidobacterium imperatoris JCM 32708.</title>
        <authorList>
            <person name="Kim J."/>
        </authorList>
    </citation>
    <scope>NUCLEOTIDE SEQUENCE [LARGE SCALE GENOMIC DNA]</scope>
    <source>
        <strain evidence="3 5">JCM 32708</strain>
    </source>
</reference>
<dbReference type="EMBL" id="CP071591">
    <property type="protein sequence ID" value="QSY58692.1"/>
    <property type="molecule type" value="Genomic_DNA"/>
</dbReference>
<protein>
    <submittedName>
        <fullName evidence="2">Uncharacterized protein</fullName>
    </submittedName>
</protein>
<sequence>MNNNRYNWKLRLLLTIMLIANLAAVVVLGRITGNYLVWLAFVVSAICAVLIVTDKSAW</sequence>
<dbReference type="Proteomes" id="UP000234855">
    <property type="component" value="Unassembled WGS sequence"/>
</dbReference>
<evidence type="ECO:0000313" key="4">
    <source>
        <dbReference type="Proteomes" id="UP000234855"/>
    </source>
</evidence>
<proteinExistence type="predicted"/>
<gene>
    <name evidence="3" type="ORF">BLI708_05425</name>
    <name evidence="2" type="ORF">Tam1G_0919</name>
</gene>
<name>A0A2N5ISX5_9BIFI</name>
<dbReference type="Proteomes" id="UP000663067">
    <property type="component" value="Chromosome"/>
</dbReference>
<feature type="transmembrane region" description="Helical" evidence="1">
    <location>
        <begin position="12"/>
        <end position="29"/>
    </location>
</feature>
<organism evidence="2 4">
    <name type="scientific">Bifidobacterium imperatoris</name>
    <dbReference type="NCBI Taxonomy" id="2020965"/>
    <lineage>
        <taxon>Bacteria</taxon>
        <taxon>Bacillati</taxon>
        <taxon>Actinomycetota</taxon>
        <taxon>Actinomycetes</taxon>
        <taxon>Bifidobacteriales</taxon>
        <taxon>Bifidobacteriaceae</taxon>
        <taxon>Bifidobacterium</taxon>
    </lineage>
</organism>
<evidence type="ECO:0000313" key="2">
    <source>
        <dbReference type="EMBL" id="PLS25063.1"/>
    </source>
</evidence>